<evidence type="ECO:0000313" key="1">
    <source>
        <dbReference type="EMBL" id="BBH22573.1"/>
    </source>
</evidence>
<protein>
    <submittedName>
        <fullName evidence="1">Uncharacterized protein</fullName>
    </submittedName>
</protein>
<reference evidence="1 2" key="1">
    <citation type="submission" date="2018-11" db="EMBL/GenBank/DDBJ databases">
        <title>Complete genome sequence of Paenibacillus baekrokdamisoli strain KCTC 33723.</title>
        <authorList>
            <person name="Kang S.W."/>
            <person name="Lee K.C."/>
            <person name="Kim K.K."/>
            <person name="Kim J.S."/>
            <person name="Kim D.S."/>
            <person name="Ko S.H."/>
            <person name="Yang S.H."/>
            <person name="Lee J.S."/>
        </authorList>
    </citation>
    <scope>NUCLEOTIDE SEQUENCE [LARGE SCALE GENOMIC DNA]</scope>
    <source>
        <strain evidence="1 2">KCTC 33723</strain>
    </source>
</reference>
<gene>
    <name evidence="1" type="ORF">Back11_39180</name>
</gene>
<dbReference type="AlphaFoldDB" id="A0A3G9JCB8"/>
<dbReference type="Proteomes" id="UP000275368">
    <property type="component" value="Chromosome"/>
</dbReference>
<dbReference type="EMBL" id="AP019308">
    <property type="protein sequence ID" value="BBH22573.1"/>
    <property type="molecule type" value="Genomic_DNA"/>
</dbReference>
<evidence type="ECO:0000313" key="2">
    <source>
        <dbReference type="Proteomes" id="UP000275368"/>
    </source>
</evidence>
<organism evidence="1 2">
    <name type="scientific">Paenibacillus baekrokdamisoli</name>
    <dbReference type="NCBI Taxonomy" id="1712516"/>
    <lineage>
        <taxon>Bacteria</taxon>
        <taxon>Bacillati</taxon>
        <taxon>Bacillota</taxon>
        <taxon>Bacilli</taxon>
        <taxon>Bacillales</taxon>
        <taxon>Paenibacillaceae</taxon>
        <taxon>Paenibacillus</taxon>
    </lineage>
</organism>
<keyword evidence="2" id="KW-1185">Reference proteome</keyword>
<dbReference type="KEGG" id="pbk:Back11_39180"/>
<name>A0A3G9JCB8_9BACL</name>
<sequence>MKEVLELIPYNDLWVDCIFNTQMSALLGLYNICNIKALTFLLIPRFIYNFDVEEGFKERFLSQEFYTSNVKYENTVCSQSSCRMNGQRH</sequence>
<proteinExistence type="predicted"/>
<accession>A0A3G9JCB8</accession>